<protein>
    <submittedName>
        <fullName evidence="10">CENP-K-like protein Sim4</fullName>
    </submittedName>
</protein>
<evidence type="ECO:0000256" key="5">
    <source>
        <dbReference type="ARBA" id="ARBA00023054"/>
    </source>
</evidence>
<feature type="compositionally biased region" description="Basic and acidic residues" evidence="9">
    <location>
        <begin position="1"/>
        <end position="10"/>
    </location>
</feature>
<dbReference type="AlphaFoldDB" id="A0AAE9W9S6"/>
<sequence>MDSNKDHNSPKEPSLTRLNSHKEASFDLLQPDSNAEVELQRVIYKCLKRIGEYHQRESESSKDVQKIYRDCVQEYLHLKKHPALASILKRRTLEDSVNDLEHKLESSKKVKDLLNEEYQQIRQYRRDMETLNTSLSERLKQQDTISRKGKKSFINKKILQEKDDVSKSSMELFTFLNEFLDNHYRELLEGPWSKGNLSANERKQRATIDKFANVNQLEELEELKHVLEELMNQATSSSPSFTKVTNEKILNFLLRSSLCTFDPRDPSLLKFIPFADEF</sequence>
<evidence type="ECO:0000256" key="6">
    <source>
        <dbReference type="ARBA" id="ARBA00023242"/>
    </source>
</evidence>
<evidence type="ECO:0000256" key="4">
    <source>
        <dbReference type="ARBA" id="ARBA00022454"/>
    </source>
</evidence>
<gene>
    <name evidence="10" type="primary">sim4</name>
    <name evidence="10" type="ORF">SOMG_02117</name>
</gene>
<keyword evidence="4" id="KW-0158">Chromosome</keyword>
<accession>A0AAE9W9S6</accession>
<dbReference type="GeneID" id="80875598"/>
<name>A0AAE9W9S6_9SCHI</name>
<reference evidence="10 11" key="1">
    <citation type="journal article" date="2023" name="G3 (Bethesda)">
        <title>A high-quality reference genome for the fission yeast Schizosaccharomyces osmophilus.</title>
        <authorList>
            <person name="Jia G.S."/>
            <person name="Zhang W.C."/>
            <person name="Liang Y."/>
            <person name="Liu X.H."/>
            <person name="Rhind N."/>
            <person name="Pidoux A."/>
            <person name="Brysch-Herzberg M."/>
            <person name="Du L.L."/>
        </authorList>
    </citation>
    <scope>NUCLEOTIDE SEQUENCE [LARGE SCALE GENOMIC DNA]</scope>
    <source>
        <strain evidence="10 11">CBS 15793</strain>
    </source>
</reference>
<feature type="coiled-coil region" evidence="8">
    <location>
        <begin position="90"/>
        <end position="134"/>
    </location>
</feature>
<evidence type="ECO:0000256" key="1">
    <source>
        <dbReference type="ARBA" id="ARBA00004123"/>
    </source>
</evidence>
<evidence type="ECO:0000256" key="3">
    <source>
        <dbReference type="ARBA" id="ARBA00005795"/>
    </source>
</evidence>
<dbReference type="GO" id="GO:0000775">
    <property type="term" value="C:chromosome, centromeric region"/>
    <property type="evidence" value="ECO:0007669"/>
    <property type="project" value="UniProtKB-SubCell"/>
</dbReference>
<dbReference type="GO" id="GO:0051382">
    <property type="term" value="P:kinetochore assembly"/>
    <property type="evidence" value="ECO:0007669"/>
    <property type="project" value="InterPro"/>
</dbReference>
<dbReference type="KEGG" id="som:SOMG_02117"/>
<dbReference type="InterPro" id="IPR020993">
    <property type="entry name" value="Centromere_CenpK"/>
</dbReference>
<dbReference type="PANTHER" id="PTHR14401:SF6">
    <property type="entry name" value="CENTROMERE PROTEIN K"/>
    <property type="match status" value="1"/>
</dbReference>
<keyword evidence="7" id="KW-0137">Centromere</keyword>
<dbReference type="EMBL" id="CP115611">
    <property type="protein sequence ID" value="WBW72311.1"/>
    <property type="molecule type" value="Genomic_DNA"/>
</dbReference>
<dbReference type="Pfam" id="PF11802">
    <property type="entry name" value="CENP-K"/>
    <property type="match status" value="1"/>
</dbReference>
<dbReference type="Proteomes" id="UP001212411">
    <property type="component" value="Chromosome 1"/>
</dbReference>
<dbReference type="GO" id="GO:0000070">
    <property type="term" value="P:mitotic sister chromatid segregation"/>
    <property type="evidence" value="ECO:0007669"/>
    <property type="project" value="TreeGrafter"/>
</dbReference>
<evidence type="ECO:0000256" key="8">
    <source>
        <dbReference type="SAM" id="Coils"/>
    </source>
</evidence>
<evidence type="ECO:0000256" key="7">
    <source>
        <dbReference type="ARBA" id="ARBA00023328"/>
    </source>
</evidence>
<dbReference type="RefSeq" id="XP_056036554.1">
    <property type="nucleotide sequence ID" value="XM_056180909.1"/>
</dbReference>
<feature type="region of interest" description="Disordered" evidence="9">
    <location>
        <begin position="1"/>
        <end position="23"/>
    </location>
</feature>
<evidence type="ECO:0000256" key="2">
    <source>
        <dbReference type="ARBA" id="ARBA00004584"/>
    </source>
</evidence>
<comment type="similarity">
    <text evidence="3">Belongs to the CENP-K/MCM22 family.</text>
</comment>
<proteinExistence type="inferred from homology"/>
<keyword evidence="11" id="KW-1185">Reference proteome</keyword>
<dbReference type="GO" id="GO:0005634">
    <property type="term" value="C:nucleus"/>
    <property type="evidence" value="ECO:0007669"/>
    <property type="project" value="UniProtKB-SubCell"/>
</dbReference>
<evidence type="ECO:0000256" key="9">
    <source>
        <dbReference type="SAM" id="MobiDB-lite"/>
    </source>
</evidence>
<comment type="subcellular location">
    <subcellularLocation>
        <location evidence="2">Chromosome</location>
        <location evidence="2">Centromere</location>
    </subcellularLocation>
    <subcellularLocation>
        <location evidence="1">Nucleus</location>
    </subcellularLocation>
</comment>
<evidence type="ECO:0000313" key="11">
    <source>
        <dbReference type="Proteomes" id="UP001212411"/>
    </source>
</evidence>
<keyword evidence="6" id="KW-0539">Nucleus</keyword>
<keyword evidence="5 8" id="KW-0175">Coiled coil</keyword>
<dbReference type="PANTHER" id="PTHR14401">
    <property type="entry name" value="CENTROMERE PROTEIN K"/>
    <property type="match status" value="1"/>
</dbReference>
<organism evidence="10 11">
    <name type="scientific">Schizosaccharomyces osmophilus</name>
    <dbReference type="NCBI Taxonomy" id="2545709"/>
    <lineage>
        <taxon>Eukaryota</taxon>
        <taxon>Fungi</taxon>
        <taxon>Dikarya</taxon>
        <taxon>Ascomycota</taxon>
        <taxon>Taphrinomycotina</taxon>
        <taxon>Schizosaccharomycetes</taxon>
        <taxon>Schizosaccharomycetales</taxon>
        <taxon>Schizosaccharomycetaceae</taxon>
        <taxon>Schizosaccharomyces</taxon>
    </lineage>
</organism>
<evidence type="ECO:0000313" key="10">
    <source>
        <dbReference type="EMBL" id="WBW72311.1"/>
    </source>
</evidence>